<feature type="non-terminal residue" evidence="1">
    <location>
        <position position="1"/>
    </location>
</feature>
<reference evidence="1" key="1">
    <citation type="submission" date="2020-04" db="EMBL/GenBank/DDBJ databases">
        <authorList>
            <person name="Alioto T."/>
            <person name="Alioto T."/>
            <person name="Gomez Garrido J."/>
        </authorList>
    </citation>
    <scope>NUCLEOTIDE SEQUENCE</scope>
    <source>
        <strain evidence="1">A484AB</strain>
    </source>
</reference>
<keyword evidence="2" id="KW-1185">Reference proteome</keyword>
<sequence length="66" mass="7519">MALVGASVSCQLCTDVDQSSVCWFKVSTQIAGDVTRSKHVELFKETLWVKQSRYSTRLKHDKTKQK</sequence>
<name>A0A7D9EJ12_PARCT</name>
<proteinExistence type="predicted"/>
<gene>
    <name evidence="1" type="ORF">PACLA_8A003908</name>
</gene>
<dbReference type="Proteomes" id="UP001152795">
    <property type="component" value="Unassembled WGS sequence"/>
</dbReference>
<evidence type="ECO:0000313" key="1">
    <source>
        <dbReference type="EMBL" id="CAB4010731.1"/>
    </source>
</evidence>
<organism evidence="1 2">
    <name type="scientific">Paramuricea clavata</name>
    <name type="common">Red gorgonian</name>
    <name type="synonym">Violescent sea-whip</name>
    <dbReference type="NCBI Taxonomy" id="317549"/>
    <lineage>
        <taxon>Eukaryota</taxon>
        <taxon>Metazoa</taxon>
        <taxon>Cnidaria</taxon>
        <taxon>Anthozoa</taxon>
        <taxon>Octocorallia</taxon>
        <taxon>Malacalcyonacea</taxon>
        <taxon>Plexauridae</taxon>
        <taxon>Paramuricea</taxon>
    </lineage>
</organism>
<protein>
    <submittedName>
        <fullName evidence="1">Uncharacterized protein</fullName>
    </submittedName>
</protein>
<accession>A0A7D9EJ12</accession>
<dbReference type="AlphaFoldDB" id="A0A7D9EJ12"/>
<evidence type="ECO:0000313" key="2">
    <source>
        <dbReference type="Proteomes" id="UP001152795"/>
    </source>
</evidence>
<dbReference type="EMBL" id="CACRXK020006885">
    <property type="protein sequence ID" value="CAB4010731.1"/>
    <property type="molecule type" value="Genomic_DNA"/>
</dbReference>
<comment type="caution">
    <text evidence="1">The sequence shown here is derived from an EMBL/GenBank/DDBJ whole genome shotgun (WGS) entry which is preliminary data.</text>
</comment>